<sequence>MNKKSFNIKRKLDQRLKLFDFVSKVVKWLCLSTDKDEGPSIPLTLLTELSSRLDRILVNRGLKFTLGYVKATRNNFYNYLSGNPLRHKDSPCYGETQFPSILGPLKRYVDDEDHDVIRLIITVLTATRAVKMKGEVDTSSITQPVKGDVPDITRHMTAFWQENGYSVKTKVLPRKLQEFDIFTYRLSRGPNGHALLASCYEAGLLPDSLLMSLDTLSSGISWAIRSVKDAKIHEFQLAYLSPPEKERGLIRKNTSFPDKEGKMRTIGILDYWSQLSLKPLHVYIGNFLKKIPQDCTLDQSKFRKLLENSEIFYSVDLSSATDRFPLSVIKQLLEIRLPTDFVNAWADVMVGYPFEHQGSKLIYSTGTPMGAYTSFNAFALTHHYIVFYCCKELGVSWKKLPYALLGDDIVIGNKSVAELYKKTIASLHVDYSPAKTHQSKDFYEFAKRIIYKGKEVSPFPISALRQSSKSSDTLVLLINEQIERGFGFVDVTSSVQLYFNLVKEFRTKLCKKISKEAYYFDRVLNCTRGIVPAWEVFNDILGKNNLPKNWKFTEPYALTCENIMTLSYLKLLQNNIVATLRSINKNELSPVMKTATLLKDFYGWCDERESSIKGYASKKHMIVSSPLYGALYALEKELRNEKYAILKSIDNNTDIVNKKTSKSKVVRTSLNDLLSTEKDKKKVVHTIRELFIILNKNIVSAYWSLSSGYGFTEQSNVDFLKKELQKMSKM</sequence>
<evidence type="ECO:0000256" key="3">
    <source>
        <dbReference type="ARBA" id="ARBA00022695"/>
    </source>
</evidence>
<dbReference type="GO" id="GO:0003968">
    <property type="term" value="F:RNA-directed RNA polymerase activity"/>
    <property type="evidence" value="ECO:0007669"/>
    <property type="project" value="UniProtKB-KW"/>
</dbReference>
<dbReference type="EMBL" id="MN557014">
    <property type="protein sequence ID" value="QHD64819.1"/>
    <property type="molecule type" value="Genomic_RNA"/>
</dbReference>
<dbReference type="SUPFAM" id="SSF56672">
    <property type="entry name" value="DNA/RNA polymerases"/>
    <property type="match status" value="1"/>
</dbReference>
<keyword evidence="3" id="KW-0548">Nucleotidyltransferase</keyword>
<reference evidence="4" key="1">
    <citation type="submission" date="2019-10" db="EMBL/GenBank/DDBJ databases">
        <title>The miscellaneous mycovirome associated to the plant pathogenic fungus Erysiphe necator.</title>
        <authorList>
            <person name="Rodriguez Romero J."/>
            <person name="Chiapello M."/>
            <person name="Cordoba L."/>
            <person name="Turina M."/>
            <person name="Ayllon M.A."/>
        </authorList>
    </citation>
    <scope>NUCLEOTIDE SEQUENCE</scope>
    <source>
        <strain evidence="4">PMS-18_DN39077</strain>
    </source>
</reference>
<evidence type="ECO:0000313" key="4">
    <source>
        <dbReference type="EMBL" id="QHD64819.1"/>
    </source>
</evidence>
<dbReference type="Pfam" id="PF05919">
    <property type="entry name" value="Mitovir_RNA_pol"/>
    <property type="match status" value="1"/>
</dbReference>
<dbReference type="PANTHER" id="PTHR34456:SF9">
    <property type="entry name" value="MITOVIRUS RNA-DEPENDENT RNA POLYMERASE"/>
    <property type="match status" value="1"/>
</dbReference>
<evidence type="ECO:0000256" key="2">
    <source>
        <dbReference type="ARBA" id="ARBA00022679"/>
    </source>
</evidence>
<dbReference type="InterPro" id="IPR043502">
    <property type="entry name" value="DNA/RNA_pol_sf"/>
</dbReference>
<name>A0A7U3MF29_9VIRU</name>
<keyword evidence="2" id="KW-0808">Transferase</keyword>
<accession>A0A7U3MF29</accession>
<organism evidence="4">
    <name type="scientific">Erysiphe necator associated mitovirus 8</name>
    <dbReference type="NCBI Taxonomy" id="2691996"/>
    <lineage>
        <taxon>Viruses</taxon>
        <taxon>Riboviria</taxon>
        <taxon>Orthornavirae</taxon>
        <taxon>Lenarviricota</taxon>
        <taxon>Howeltoviricetes</taxon>
        <taxon>Cryppavirales</taxon>
        <taxon>Mitoviridae</taxon>
        <taxon>Mitovirus</taxon>
    </lineage>
</organism>
<dbReference type="InterPro" id="IPR008686">
    <property type="entry name" value="RNA_pol_mitovir"/>
</dbReference>
<keyword evidence="1" id="KW-0696">RNA-directed RNA polymerase</keyword>
<protein>
    <submittedName>
        <fullName evidence="4">RdRp</fullName>
    </submittedName>
</protein>
<proteinExistence type="predicted"/>
<evidence type="ECO:0000256" key="1">
    <source>
        <dbReference type="ARBA" id="ARBA00022484"/>
    </source>
</evidence>
<dbReference type="PANTHER" id="PTHR34456">
    <property type="entry name" value="MITOVIRUS RNA-DEPENDENT RNA POLYMERASE"/>
    <property type="match status" value="1"/>
</dbReference>